<gene>
    <name evidence="2" type="ORF">GCM10009836_03530</name>
</gene>
<evidence type="ECO:0008006" key="4">
    <source>
        <dbReference type="Google" id="ProtNLM"/>
    </source>
</evidence>
<reference evidence="2 3" key="1">
    <citation type="journal article" date="2019" name="Int. J. Syst. Evol. Microbiol.">
        <title>The Global Catalogue of Microorganisms (GCM) 10K type strain sequencing project: providing services to taxonomists for standard genome sequencing and annotation.</title>
        <authorList>
            <consortium name="The Broad Institute Genomics Platform"/>
            <consortium name="The Broad Institute Genome Sequencing Center for Infectious Disease"/>
            <person name="Wu L."/>
            <person name="Ma J."/>
        </authorList>
    </citation>
    <scope>NUCLEOTIDE SEQUENCE [LARGE SCALE GENOMIC DNA]</scope>
    <source>
        <strain evidence="2 3">JCM 16009</strain>
    </source>
</reference>
<protein>
    <recommendedName>
        <fullName evidence="4">Autophagy-related protein 2</fullName>
    </recommendedName>
</protein>
<proteinExistence type="predicted"/>
<keyword evidence="3" id="KW-1185">Reference proteome</keyword>
<sequence length="52" mass="5847">MTGRPDPHDTEGTVDRLEEKIFGHTIDQTRDEDAEQTPEDTPDGEPKPEPTD</sequence>
<dbReference type="Proteomes" id="UP001500449">
    <property type="component" value="Unassembled WGS sequence"/>
</dbReference>
<feature type="compositionally biased region" description="Basic and acidic residues" evidence="1">
    <location>
        <begin position="1"/>
        <end position="31"/>
    </location>
</feature>
<organism evidence="2 3">
    <name type="scientific">Pseudonocardia ailaonensis</name>
    <dbReference type="NCBI Taxonomy" id="367279"/>
    <lineage>
        <taxon>Bacteria</taxon>
        <taxon>Bacillati</taxon>
        <taxon>Actinomycetota</taxon>
        <taxon>Actinomycetes</taxon>
        <taxon>Pseudonocardiales</taxon>
        <taxon>Pseudonocardiaceae</taxon>
        <taxon>Pseudonocardia</taxon>
    </lineage>
</organism>
<evidence type="ECO:0000256" key="1">
    <source>
        <dbReference type="SAM" id="MobiDB-lite"/>
    </source>
</evidence>
<dbReference type="EMBL" id="BAAAQK010000001">
    <property type="protein sequence ID" value="GAA1829018.1"/>
    <property type="molecule type" value="Genomic_DNA"/>
</dbReference>
<feature type="compositionally biased region" description="Acidic residues" evidence="1">
    <location>
        <begin position="32"/>
        <end position="43"/>
    </location>
</feature>
<evidence type="ECO:0000313" key="3">
    <source>
        <dbReference type="Proteomes" id="UP001500449"/>
    </source>
</evidence>
<comment type="caution">
    <text evidence="2">The sequence shown here is derived from an EMBL/GenBank/DDBJ whole genome shotgun (WGS) entry which is preliminary data.</text>
</comment>
<dbReference type="RefSeq" id="WP_344411718.1">
    <property type="nucleotide sequence ID" value="NZ_BAAAQK010000001.1"/>
</dbReference>
<feature type="region of interest" description="Disordered" evidence="1">
    <location>
        <begin position="1"/>
        <end position="52"/>
    </location>
</feature>
<name>A0ABN2MKD8_9PSEU</name>
<evidence type="ECO:0000313" key="2">
    <source>
        <dbReference type="EMBL" id="GAA1829018.1"/>
    </source>
</evidence>
<accession>A0ABN2MKD8</accession>